<proteinExistence type="inferred from homology"/>
<reference evidence="10 11" key="1">
    <citation type="submission" date="2021-03" db="EMBL/GenBank/DDBJ databases">
        <title>Aliifodinibius sp. nov., a new bacterium isolated from saline soil.</title>
        <authorList>
            <person name="Galisteo C."/>
            <person name="De La Haba R."/>
            <person name="Sanchez-Porro C."/>
            <person name="Ventosa A."/>
        </authorList>
    </citation>
    <scope>NUCLEOTIDE SEQUENCE [LARGE SCALE GENOMIC DNA]</scope>
    <source>
        <strain evidence="10 11">1BSP15-2V2</strain>
    </source>
</reference>
<keyword evidence="7 9" id="KW-0472">Membrane</keyword>
<keyword evidence="3" id="KW-1003">Cell membrane</keyword>
<name>A0ABT3PI19_9BACT</name>
<sequence length="186" mass="19972">MIDFLQQPWPWYVAGPMIGLIVPILLLVGGKQFGVSSNLRHTCAACFPGNITFFQYDWKKAGGWNLVFIAGTVLGGFLGGWLFSNPDPIALSAQTVNDLQALGITNFSGMMPEEFFNWQSLSTLPGFIMMAVGGFFVGFGARYAGGCTSGHAISGLANLQLASLLAVVGFFIGGLIITYFIYPLIL</sequence>
<keyword evidence="11" id="KW-1185">Reference proteome</keyword>
<evidence type="ECO:0000256" key="9">
    <source>
        <dbReference type="SAM" id="Phobius"/>
    </source>
</evidence>
<comment type="similarity">
    <text evidence="8">Belongs to the TsuA/YedE (TC 9.B.102) family.</text>
</comment>
<comment type="subcellular location">
    <subcellularLocation>
        <location evidence="1">Cell inner membrane</location>
        <topology evidence="1">Multi-pass membrane protein</topology>
    </subcellularLocation>
</comment>
<evidence type="ECO:0000256" key="1">
    <source>
        <dbReference type="ARBA" id="ARBA00004429"/>
    </source>
</evidence>
<dbReference type="InterPro" id="IPR007272">
    <property type="entry name" value="Sulf_transp_TsuA/YedE"/>
</dbReference>
<evidence type="ECO:0000256" key="7">
    <source>
        <dbReference type="ARBA" id="ARBA00023136"/>
    </source>
</evidence>
<comment type="caution">
    <text evidence="10">The sequence shown here is derived from an EMBL/GenBank/DDBJ whole genome shotgun (WGS) entry which is preliminary data.</text>
</comment>
<keyword evidence="2" id="KW-0813">Transport</keyword>
<evidence type="ECO:0000256" key="4">
    <source>
        <dbReference type="ARBA" id="ARBA00022519"/>
    </source>
</evidence>
<gene>
    <name evidence="10" type="ORF">J6I44_01850</name>
</gene>
<evidence type="ECO:0000256" key="6">
    <source>
        <dbReference type="ARBA" id="ARBA00022989"/>
    </source>
</evidence>
<evidence type="ECO:0000256" key="3">
    <source>
        <dbReference type="ARBA" id="ARBA00022475"/>
    </source>
</evidence>
<organism evidence="10 11">
    <name type="scientific">Fodinibius salsisoli</name>
    <dbReference type="NCBI Taxonomy" id="2820877"/>
    <lineage>
        <taxon>Bacteria</taxon>
        <taxon>Pseudomonadati</taxon>
        <taxon>Balneolota</taxon>
        <taxon>Balneolia</taxon>
        <taxon>Balneolales</taxon>
        <taxon>Balneolaceae</taxon>
        <taxon>Fodinibius</taxon>
    </lineage>
</organism>
<dbReference type="EMBL" id="JAGGJA010000001">
    <property type="protein sequence ID" value="MCW9705575.1"/>
    <property type="molecule type" value="Genomic_DNA"/>
</dbReference>
<dbReference type="PANTHER" id="PTHR30574:SF1">
    <property type="entry name" value="SULPHUR TRANSPORT DOMAIN-CONTAINING PROTEIN"/>
    <property type="match status" value="1"/>
</dbReference>
<dbReference type="Pfam" id="PF04143">
    <property type="entry name" value="Sulf_transp"/>
    <property type="match status" value="1"/>
</dbReference>
<evidence type="ECO:0000256" key="8">
    <source>
        <dbReference type="ARBA" id="ARBA00035655"/>
    </source>
</evidence>
<evidence type="ECO:0000256" key="5">
    <source>
        <dbReference type="ARBA" id="ARBA00022692"/>
    </source>
</evidence>
<keyword evidence="4" id="KW-0997">Cell inner membrane</keyword>
<accession>A0ABT3PI19</accession>
<keyword evidence="5 9" id="KW-0812">Transmembrane</keyword>
<evidence type="ECO:0000256" key="2">
    <source>
        <dbReference type="ARBA" id="ARBA00022448"/>
    </source>
</evidence>
<dbReference type="Proteomes" id="UP001207918">
    <property type="component" value="Unassembled WGS sequence"/>
</dbReference>
<dbReference type="RefSeq" id="WP_265764239.1">
    <property type="nucleotide sequence ID" value="NZ_JAGGJA010000001.1"/>
</dbReference>
<keyword evidence="6 9" id="KW-1133">Transmembrane helix</keyword>
<protein>
    <submittedName>
        <fullName evidence="10">YeeE/YedE family protein</fullName>
    </submittedName>
</protein>
<evidence type="ECO:0000313" key="11">
    <source>
        <dbReference type="Proteomes" id="UP001207918"/>
    </source>
</evidence>
<feature type="transmembrane region" description="Helical" evidence="9">
    <location>
        <begin position="156"/>
        <end position="182"/>
    </location>
</feature>
<feature type="transmembrane region" description="Helical" evidence="9">
    <location>
        <begin position="63"/>
        <end position="83"/>
    </location>
</feature>
<feature type="transmembrane region" description="Helical" evidence="9">
    <location>
        <begin position="124"/>
        <end position="144"/>
    </location>
</feature>
<feature type="transmembrane region" description="Helical" evidence="9">
    <location>
        <begin position="12"/>
        <end position="30"/>
    </location>
</feature>
<dbReference type="PANTHER" id="PTHR30574">
    <property type="entry name" value="INNER MEMBRANE PROTEIN YEDE"/>
    <property type="match status" value="1"/>
</dbReference>
<evidence type="ECO:0000313" key="10">
    <source>
        <dbReference type="EMBL" id="MCW9705575.1"/>
    </source>
</evidence>